<keyword evidence="7 17" id="KW-0812">Transmembrane</keyword>
<dbReference type="InterPro" id="IPR050398">
    <property type="entry name" value="HssS/ArlS-like"/>
</dbReference>
<dbReference type="GO" id="GO:0005886">
    <property type="term" value="C:plasma membrane"/>
    <property type="evidence" value="ECO:0007669"/>
    <property type="project" value="UniProtKB-SubCell"/>
</dbReference>
<evidence type="ECO:0000259" key="18">
    <source>
        <dbReference type="PROSITE" id="PS50109"/>
    </source>
</evidence>
<name>A0A0F5HQP5_BACTR</name>
<dbReference type="InterPro" id="IPR004358">
    <property type="entry name" value="Sig_transdc_His_kin-like_C"/>
</dbReference>
<dbReference type="GO" id="GO:0005524">
    <property type="term" value="F:ATP binding"/>
    <property type="evidence" value="ECO:0007669"/>
    <property type="project" value="UniProtKB-KW"/>
</dbReference>
<keyword evidence="8" id="KW-0547">Nucleotide-binding</keyword>
<dbReference type="PROSITE" id="PS50885">
    <property type="entry name" value="HAMP"/>
    <property type="match status" value="1"/>
</dbReference>
<dbReference type="InterPro" id="IPR036097">
    <property type="entry name" value="HisK_dim/P_sf"/>
</dbReference>
<evidence type="ECO:0000256" key="11">
    <source>
        <dbReference type="ARBA" id="ARBA00022989"/>
    </source>
</evidence>
<evidence type="ECO:0000313" key="21">
    <source>
        <dbReference type="Proteomes" id="UP000031563"/>
    </source>
</evidence>
<evidence type="ECO:0000256" key="1">
    <source>
        <dbReference type="ARBA" id="ARBA00000085"/>
    </source>
</evidence>
<dbReference type="Pfam" id="PF00672">
    <property type="entry name" value="HAMP"/>
    <property type="match status" value="1"/>
</dbReference>
<evidence type="ECO:0000256" key="9">
    <source>
        <dbReference type="ARBA" id="ARBA00022777"/>
    </source>
</evidence>
<comment type="catalytic activity">
    <reaction evidence="1">
        <text>ATP + protein L-histidine = ADP + protein N-phospho-L-histidine.</text>
        <dbReference type="EC" id="2.7.13.3"/>
    </reaction>
</comment>
<feature type="transmembrane region" description="Helical" evidence="17">
    <location>
        <begin position="167"/>
        <end position="191"/>
    </location>
</feature>
<feature type="transmembrane region" description="Helical" evidence="17">
    <location>
        <begin position="12"/>
        <end position="34"/>
    </location>
</feature>
<dbReference type="Gene3D" id="3.30.565.10">
    <property type="entry name" value="Histidine kinase-like ATPase, C-terminal domain"/>
    <property type="match status" value="1"/>
</dbReference>
<dbReference type="InterPro" id="IPR003594">
    <property type="entry name" value="HATPase_dom"/>
</dbReference>
<dbReference type="Proteomes" id="UP000031563">
    <property type="component" value="Unassembled WGS sequence"/>
</dbReference>
<dbReference type="SUPFAM" id="SSF158472">
    <property type="entry name" value="HAMP domain-like"/>
    <property type="match status" value="1"/>
</dbReference>
<dbReference type="InterPro" id="IPR005467">
    <property type="entry name" value="His_kinase_dom"/>
</dbReference>
<dbReference type="PANTHER" id="PTHR45528:SF11">
    <property type="entry name" value="HISTIDINE KINASE"/>
    <property type="match status" value="1"/>
</dbReference>
<dbReference type="OrthoDB" id="9813151at2"/>
<keyword evidence="10" id="KW-0067">ATP-binding</keyword>
<dbReference type="FunFam" id="1.10.287.130:FF:000001">
    <property type="entry name" value="Two-component sensor histidine kinase"/>
    <property type="match status" value="1"/>
</dbReference>
<evidence type="ECO:0000256" key="2">
    <source>
        <dbReference type="ARBA" id="ARBA00004651"/>
    </source>
</evidence>
<accession>A0A0F5HQP5</accession>
<evidence type="ECO:0000256" key="15">
    <source>
        <dbReference type="ARBA" id="ARBA00037219"/>
    </source>
</evidence>
<dbReference type="PANTHER" id="PTHR45528">
    <property type="entry name" value="SENSOR HISTIDINE KINASE CPXA"/>
    <property type="match status" value="1"/>
</dbReference>
<evidence type="ECO:0000256" key="16">
    <source>
        <dbReference type="ARBA" id="ARBA00040841"/>
    </source>
</evidence>
<evidence type="ECO:0000256" key="8">
    <source>
        <dbReference type="ARBA" id="ARBA00022741"/>
    </source>
</evidence>
<dbReference type="InterPro" id="IPR003661">
    <property type="entry name" value="HisK_dim/P_dom"/>
</dbReference>
<dbReference type="Pfam" id="PF00512">
    <property type="entry name" value="HisKA"/>
    <property type="match status" value="1"/>
</dbReference>
<evidence type="ECO:0000256" key="10">
    <source>
        <dbReference type="ARBA" id="ARBA00022840"/>
    </source>
</evidence>
<evidence type="ECO:0000256" key="4">
    <source>
        <dbReference type="ARBA" id="ARBA00022475"/>
    </source>
</evidence>
<reference evidence="20" key="1">
    <citation type="submission" date="2015-02" db="EMBL/GenBank/DDBJ databases">
        <title>Genome Assembly of Bacillaceae bacterium MTCC 8252.</title>
        <authorList>
            <person name="Verma A."/>
            <person name="Khatri I."/>
            <person name="Mual P."/>
            <person name="Subramanian S."/>
            <person name="Krishnamurthi S."/>
        </authorList>
    </citation>
    <scope>NUCLEOTIDE SEQUENCE [LARGE SCALE GENOMIC DNA]</scope>
    <source>
        <strain evidence="20">MTCC 8252</strain>
    </source>
</reference>
<dbReference type="Gene3D" id="1.10.287.130">
    <property type="match status" value="1"/>
</dbReference>
<dbReference type="RefSeq" id="WP_040037677.1">
    <property type="nucleotide sequence ID" value="NZ_JWIQ02000066.1"/>
</dbReference>
<organism evidence="20 21">
    <name type="scientific">Bacillus thermotolerans</name>
    <name type="common">Quasibacillus thermotolerans</name>
    <dbReference type="NCBI Taxonomy" id="1221996"/>
    <lineage>
        <taxon>Bacteria</taxon>
        <taxon>Bacillati</taxon>
        <taxon>Bacillota</taxon>
        <taxon>Bacilli</taxon>
        <taxon>Bacillales</taxon>
        <taxon>Bacillaceae</taxon>
        <taxon>Bacillus</taxon>
    </lineage>
</organism>
<dbReference type="AlphaFoldDB" id="A0A0F5HQP5"/>
<keyword evidence="6" id="KW-0808">Transferase</keyword>
<dbReference type="PRINTS" id="PR00344">
    <property type="entry name" value="BCTRLSENSOR"/>
</dbReference>
<dbReference type="SUPFAM" id="SSF47384">
    <property type="entry name" value="Homodimeric domain of signal transducing histidine kinase"/>
    <property type="match status" value="1"/>
</dbReference>
<evidence type="ECO:0000259" key="19">
    <source>
        <dbReference type="PROSITE" id="PS50885"/>
    </source>
</evidence>
<dbReference type="FunFam" id="3.30.565.10:FF:000006">
    <property type="entry name" value="Sensor histidine kinase WalK"/>
    <property type="match status" value="1"/>
</dbReference>
<dbReference type="Gene3D" id="6.10.340.10">
    <property type="match status" value="1"/>
</dbReference>
<comment type="subcellular location">
    <subcellularLocation>
        <location evidence="2">Cell membrane</location>
        <topology evidence="2">Multi-pass membrane protein</topology>
    </subcellularLocation>
</comment>
<evidence type="ECO:0000256" key="5">
    <source>
        <dbReference type="ARBA" id="ARBA00022553"/>
    </source>
</evidence>
<dbReference type="InterPro" id="IPR036890">
    <property type="entry name" value="HATPase_C_sf"/>
</dbReference>
<keyword evidence="14 17" id="KW-0472">Membrane</keyword>
<dbReference type="CDD" id="cd00082">
    <property type="entry name" value="HisKA"/>
    <property type="match status" value="1"/>
</dbReference>
<dbReference type="EC" id="2.7.13.3" evidence="3"/>
<evidence type="ECO:0000256" key="13">
    <source>
        <dbReference type="ARBA" id="ARBA00023026"/>
    </source>
</evidence>
<protein>
    <recommendedName>
        <fullName evidence="16">Heme sensor protein HssS</fullName>
        <ecNumber evidence="3">2.7.13.3</ecNumber>
    </recommendedName>
</protein>
<evidence type="ECO:0000256" key="7">
    <source>
        <dbReference type="ARBA" id="ARBA00022692"/>
    </source>
</evidence>
<dbReference type="STRING" id="1221996.QY95_03342"/>
<evidence type="ECO:0000256" key="12">
    <source>
        <dbReference type="ARBA" id="ARBA00023012"/>
    </source>
</evidence>
<dbReference type="SMART" id="SM00304">
    <property type="entry name" value="HAMP"/>
    <property type="match status" value="1"/>
</dbReference>
<keyword evidence="5" id="KW-0597">Phosphoprotein</keyword>
<dbReference type="PROSITE" id="PS50109">
    <property type="entry name" value="HIS_KIN"/>
    <property type="match status" value="1"/>
</dbReference>
<keyword evidence="12" id="KW-0902">Two-component regulatory system</keyword>
<dbReference type="SMART" id="SM00388">
    <property type="entry name" value="HisKA"/>
    <property type="match status" value="1"/>
</dbReference>
<evidence type="ECO:0000256" key="14">
    <source>
        <dbReference type="ARBA" id="ARBA00023136"/>
    </source>
</evidence>
<dbReference type="CDD" id="cd06225">
    <property type="entry name" value="HAMP"/>
    <property type="match status" value="1"/>
</dbReference>
<feature type="domain" description="Histidine kinase" evidence="18">
    <location>
        <begin position="248"/>
        <end position="460"/>
    </location>
</feature>
<keyword evidence="9 20" id="KW-0418">Kinase</keyword>
<proteinExistence type="predicted"/>
<gene>
    <name evidence="20" type="ORF">QY95_03342</name>
</gene>
<keyword evidence="13" id="KW-0843">Virulence</keyword>
<dbReference type="CDD" id="cd00075">
    <property type="entry name" value="HATPase"/>
    <property type="match status" value="1"/>
</dbReference>
<comment type="function">
    <text evidence="15">Member of the two-component regulatory system HssS/HssR involved in intracellular heme homeostasis and tempering of staphylococcal virulence. HssS functions as a heme sensor histidine kinase which is autophosphorylated at a histidine residue and transfers its phosphate group to an aspartate residue of HssR. HssR/HssS activates the expression of hrtAB, an efflux pump, in response to extracellular heme, hemin, hemoglobin or blood.</text>
</comment>
<comment type="caution">
    <text evidence="20">The sequence shown here is derived from an EMBL/GenBank/DDBJ whole genome shotgun (WGS) entry which is preliminary data.</text>
</comment>
<keyword evidence="21" id="KW-1185">Reference proteome</keyword>
<dbReference type="GO" id="GO:0000155">
    <property type="term" value="F:phosphorelay sensor kinase activity"/>
    <property type="evidence" value="ECO:0007669"/>
    <property type="project" value="InterPro"/>
</dbReference>
<dbReference type="SMART" id="SM00387">
    <property type="entry name" value="HATPase_c"/>
    <property type="match status" value="1"/>
</dbReference>
<evidence type="ECO:0000256" key="17">
    <source>
        <dbReference type="SAM" id="Phobius"/>
    </source>
</evidence>
<dbReference type="SUPFAM" id="SSF55874">
    <property type="entry name" value="ATPase domain of HSP90 chaperone/DNA topoisomerase II/histidine kinase"/>
    <property type="match status" value="1"/>
</dbReference>
<evidence type="ECO:0000256" key="3">
    <source>
        <dbReference type="ARBA" id="ARBA00012438"/>
    </source>
</evidence>
<evidence type="ECO:0000313" key="20">
    <source>
        <dbReference type="EMBL" id="KKB35684.1"/>
    </source>
</evidence>
<dbReference type="EMBL" id="JWIR02000070">
    <property type="protein sequence ID" value="KKB35684.1"/>
    <property type="molecule type" value="Genomic_DNA"/>
</dbReference>
<keyword evidence="11 17" id="KW-1133">Transmembrane helix</keyword>
<dbReference type="Pfam" id="PF02518">
    <property type="entry name" value="HATPase_c"/>
    <property type="match status" value="1"/>
</dbReference>
<dbReference type="InterPro" id="IPR003660">
    <property type="entry name" value="HAMP_dom"/>
</dbReference>
<feature type="domain" description="HAMP" evidence="19">
    <location>
        <begin position="188"/>
        <end position="240"/>
    </location>
</feature>
<evidence type="ECO:0000256" key="6">
    <source>
        <dbReference type="ARBA" id="ARBA00022679"/>
    </source>
</evidence>
<sequence>MKIKSSLYIKYVVVAVLIMVMSGVIGFLATNMYYHRVVKEKNDAKNVAIVSEMAAYIVDHPGLSLEEHMAMLGKAGYQIYVVNERGEEGFYGGPYRLKELDGQVIEDVLAGKVFHGIRDYPRQLFVTGFFANDLQNSVGIPFTFNGIRYAMFVRPNISLLFSEVHTILGGLALLVPLISLLAILLSAWYIIRPIKELTAGTARIASEDYDATVRVNRSDELGMLANSFNKMARQLKANEEARKSFIRNVSHDFQSPLQNISGYAALLKRENLDAASREQYASVIESETRRLSNLTKQLLLLTSLDQPAAYDMNQSVALHEQVEAAVMKYNWLLEKEKISVWLNINEVFVKGNETLLENVWENLLTNAIKYNQPGGDIRISIEMENGQINVSFEDTGIGIAEEDLPHVVEQFYRGDTSRSTKGTGLGLAIVTEVMELHHGELQIASKPGKGTKVTVLLPKS</sequence>
<keyword evidence="4" id="KW-1003">Cell membrane</keyword>